<organism evidence="1 2">
    <name type="scientific">Mesorhizobium plurifarium</name>
    <dbReference type="NCBI Taxonomy" id="69974"/>
    <lineage>
        <taxon>Bacteria</taxon>
        <taxon>Pseudomonadati</taxon>
        <taxon>Pseudomonadota</taxon>
        <taxon>Alphaproteobacteria</taxon>
        <taxon>Hyphomicrobiales</taxon>
        <taxon>Phyllobacteriaceae</taxon>
        <taxon>Mesorhizobium</taxon>
    </lineage>
</organism>
<evidence type="ECO:0000313" key="1">
    <source>
        <dbReference type="EMBL" id="CDX11571.1"/>
    </source>
</evidence>
<accession>A0A090D9F7</accession>
<protein>
    <submittedName>
        <fullName evidence="1">Uncharacterized protein</fullName>
    </submittedName>
</protein>
<reference evidence="2" key="1">
    <citation type="submission" date="2014-08" db="EMBL/GenBank/DDBJ databases">
        <authorList>
            <person name="Moulin L."/>
        </authorList>
    </citation>
    <scope>NUCLEOTIDE SEQUENCE [LARGE SCALE GENOMIC DNA]</scope>
</reference>
<keyword evidence="2" id="KW-1185">Reference proteome</keyword>
<evidence type="ECO:0000313" key="2">
    <source>
        <dbReference type="Proteomes" id="UP000045285"/>
    </source>
</evidence>
<name>A0A090D9F7_MESPL</name>
<dbReference type="Proteomes" id="UP000045285">
    <property type="component" value="Unassembled WGS sequence"/>
</dbReference>
<gene>
    <name evidence="1" type="ORF">MPL3356_110042</name>
</gene>
<dbReference type="EMBL" id="CCMZ01000003">
    <property type="protein sequence ID" value="CDX11571.1"/>
    <property type="molecule type" value="Genomic_DNA"/>
</dbReference>
<dbReference type="AlphaFoldDB" id="A0A090D9F7"/>
<proteinExistence type="predicted"/>
<sequence length="65" mass="7035">MPSSSCSLCSSAASSGSATGWWRGWITADEDAGGRNERNLPRPMGIERELPPFAMRLVGTFLHPQ</sequence>